<gene>
    <name evidence="1" type="ORF">LTRI10_LOCUS45836</name>
</gene>
<evidence type="ECO:0000313" key="1">
    <source>
        <dbReference type="EMBL" id="CAL1406086.1"/>
    </source>
</evidence>
<keyword evidence="2" id="KW-1185">Reference proteome</keyword>
<evidence type="ECO:0000313" key="2">
    <source>
        <dbReference type="Proteomes" id="UP001497516"/>
    </source>
</evidence>
<dbReference type="AlphaFoldDB" id="A0AAV2G604"/>
<accession>A0AAV2G604</accession>
<name>A0AAV2G604_9ROSI</name>
<sequence>MTHPSIAISSDHLSLSITHAFVRVVQVHMLGRVQIMIMGFYEFIHHKSVPTSIPSKTNTGGTSLKVRGLELGMDVPPVFVFDGMLVGTDLWCMNS</sequence>
<dbReference type="Proteomes" id="UP001497516">
    <property type="component" value="Chromosome 8"/>
</dbReference>
<dbReference type="EMBL" id="OZ034821">
    <property type="protein sequence ID" value="CAL1406086.1"/>
    <property type="molecule type" value="Genomic_DNA"/>
</dbReference>
<protein>
    <submittedName>
        <fullName evidence="1">Uncharacterized protein</fullName>
    </submittedName>
</protein>
<reference evidence="1 2" key="1">
    <citation type="submission" date="2024-04" db="EMBL/GenBank/DDBJ databases">
        <authorList>
            <person name="Fracassetti M."/>
        </authorList>
    </citation>
    <scope>NUCLEOTIDE SEQUENCE [LARGE SCALE GENOMIC DNA]</scope>
</reference>
<proteinExistence type="predicted"/>
<organism evidence="1 2">
    <name type="scientific">Linum trigynum</name>
    <dbReference type="NCBI Taxonomy" id="586398"/>
    <lineage>
        <taxon>Eukaryota</taxon>
        <taxon>Viridiplantae</taxon>
        <taxon>Streptophyta</taxon>
        <taxon>Embryophyta</taxon>
        <taxon>Tracheophyta</taxon>
        <taxon>Spermatophyta</taxon>
        <taxon>Magnoliopsida</taxon>
        <taxon>eudicotyledons</taxon>
        <taxon>Gunneridae</taxon>
        <taxon>Pentapetalae</taxon>
        <taxon>rosids</taxon>
        <taxon>fabids</taxon>
        <taxon>Malpighiales</taxon>
        <taxon>Linaceae</taxon>
        <taxon>Linum</taxon>
    </lineage>
</organism>